<feature type="compositionally biased region" description="Acidic residues" evidence="9">
    <location>
        <begin position="626"/>
        <end position="652"/>
    </location>
</feature>
<dbReference type="Gene3D" id="3.90.1600.10">
    <property type="entry name" value="Palm domain of DNA polymerase"/>
    <property type="match status" value="1"/>
</dbReference>
<evidence type="ECO:0000256" key="1">
    <source>
        <dbReference type="ARBA" id="ARBA00005755"/>
    </source>
</evidence>
<keyword evidence="6" id="KW-0238">DNA-binding</keyword>
<dbReference type="GO" id="GO:0003677">
    <property type="term" value="F:DNA binding"/>
    <property type="evidence" value="ECO:0007669"/>
    <property type="project" value="UniProtKB-KW"/>
</dbReference>
<accession>A0A8H3R2D6</accession>
<evidence type="ECO:0000256" key="4">
    <source>
        <dbReference type="ARBA" id="ARBA00022695"/>
    </source>
</evidence>
<dbReference type="SUPFAM" id="SSF53098">
    <property type="entry name" value="Ribonuclease H-like"/>
    <property type="match status" value="1"/>
</dbReference>
<comment type="similarity">
    <text evidence="1">Belongs to the DNA polymerase type-B family.</text>
</comment>
<dbReference type="InterPro" id="IPR050240">
    <property type="entry name" value="DNA_pol_type-B"/>
</dbReference>
<dbReference type="SUPFAM" id="SSF56672">
    <property type="entry name" value="DNA/RNA polymerases"/>
    <property type="match status" value="1"/>
</dbReference>
<dbReference type="Proteomes" id="UP000615446">
    <property type="component" value="Unassembled WGS sequence"/>
</dbReference>
<gene>
    <name evidence="11" type="ORF">RCL2_002676300</name>
</gene>
<keyword evidence="5" id="KW-0239">DNA-directed DNA polymerase</keyword>
<feature type="domain" description="DNA-directed DNA polymerase family B multifunctional" evidence="10">
    <location>
        <begin position="407"/>
        <end position="617"/>
    </location>
</feature>
<evidence type="ECO:0000256" key="8">
    <source>
        <dbReference type="SAM" id="Coils"/>
    </source>
</evidence>
<proteinExistence type="inferred from homology"/>
<dbReference type="InterPro" id="IPR023211">
    <property type="entry name" value="DNA_pol_palm_dom_sf"/>
</dbReference>
<dbReference type="AlphaFoldDB" id="A0A8H3R2D6"/>
<keyword evidence="4" id="KW-0548">Nucleotidyltransferase</keyword>
<keyword evidence="8" id="KW-0175">Coiled coil</keyword>
<organism evidence="11 12">
    <name type="scientific">Rhizophagus clarus</name>
    <dbReference type="NCBI Taxonomy" id="94130"/>
    <lineage>
        <taxon>Eukaryota</taxon>
        <taxon>Fungi</taxon>
        <taxon>Fungi incertae sedis</taxon>
        <taxon>Mucoromycota</taxon>
        <taxon>Glomeromycotina</taxon>
        <taxon>Glomeromycetes</taxon>
        <taxon>Glomerales</taxon>
        <taxon>Glomeraceae</taxon>
        <taxon>Rhizophagus</taxon>
    </lineage>
</organism>
<dbReference type="OrthoDB" id="10478433at2759"/>
<dbReference type="PANTHER" id="PTHR10322">
    <property type="entry name" value="DNA POLYMERASE CATALYTIC SUBUNIT"/>
    <property type="match status" value="1"/>
</dbReference>
<dbReference type="GO" id="GO:0006261">
    <property type="term" value="P:DNA-templated DNA replication"/>
    <property type="evidence" value="ECO:0007669"/>
    <property type="project" value="TreeGrafter"/>
</dbReference>
<sequence length="763" mass="88409">MHIPTNFDQTDRRTLTHYDGTNLLVGIPSHNDIVTEFDNGVTVILQQSLSGKQPIHFMLTEVSDDIERYSSYILLPEKYFLSSLKTILARILSVTFKNTTKFGFEDICAFLLQGYHIEKKAYIRVKTWNHFDRYNALKAICEVRIHTASDNLNCHKEDYNNPLFFSTLTRDRTLILTWDIETYSLQKTDDPELLKQICLVDVKTASESGFNDSQYDWWFIVEKANKLRAEKSSLAFYLNECGLKSKMDMPIHHMNKYYERALKEPDFMLVKQMREVAKYCIIDALSYQRLIVKYNAINEYREVASVAFISLYDSHYFAVGIKVRNLLSAGAWREGILTSTISCEQTETGKYPGAYVFPLIKGLENRRLAPLSDRKEELEKEISLAEVRGEDVTDALKSEYSSVSFIVACLDTKQFTLKAYINTFYGEAENSRTSFFLRVLAGGVTSASQRNIKLIADLVRSKRFSVKYRNTDSLYLVCLKEYFQKCDEAYDSGNGISIEEYWSRMVNISMEVIERLCDEVNDFFRNDNGSSYLKIAYERVLFLVVFTGKKKYYGILHRRQPNFNNKLFIQGIKIVKREQSKHFREVKPGKRFKYIVVENDLSQRPSSKIVLRALNKLKDSNKADDNEADDDGMDKDDLDENEEDEDEMDEDEVSKIRDALAQKSAEKWIRSLFDNIYANKIVKCLGNDAYWSSFLSALDEQEESIHIKLTTLLAEISQDDIGCKEKMYKLVTKSSKRKLKAMTLERYMLIYIQENGCALLANL</sequence>
<evidence type="ECO:0000259" key="10">
    <source>
        <dbReference type="Pfam" id="PF00136"/>
    </source>
</evidence>
<feature type="region of interest" description="Disordered" evidence="9">
    <location>
        <begin position="621"/>
        <end position="654"/>
    </location>
</feature>
<keyword evidence="3" id="KW-0808">Transferase</keyword>
<protein>
    <recommendedName>
        <fullName evidence="2">DNA-directed DNA polymerase</fullName>
        <ecNumber evidence="2">2.7.7.7</ecNumber>
    </recommendedName>
</protein>
<evidence type="ECO:0000256" key="9">
    <source>
        <dbReference type="SAM" id="MobiDB-lite"/>
    </source>
</evidence>
<evidence type="ECO:0000256" key="3">
    <source>
        <dbReference type="ARBA" id="ARBA00022679"/>
    </source>
</evidence>
<dbReference type="InterPro" id="IPR043502">
    <property type="entry name" value="DNA/RNA_pol_sf"/>
</dbReference>
<evidence type="ECO:0000256" key="7">
    <source>
        <dbReference type="ARBA" id="ARBA00049244"/>
    </source>
</evidence>
<feature type="coiled-coil region" evidence="8">
    <location>
        <begin position="368"/>
        <end position="395"/>
    </location>
</feature>
<dbReference type="SMART" id="SM00486">
    <property type="entry name" value="POLBc"/>
    <property type="match status" value="1"/>
</dbReference>
<evidence type="ECO:0000256" key="6">
    <source>
        <dbReference type="ARBA" id="ARBA00023125"/>
    </source>
</evidence>
<dbReference type="InterPro" id="IPR006172">
    <property type="entry name" value="DNA-dir_DNA_pol_B"/>
</dbReference>
<dbReference type="GO" id="GO:0003887">
    <property type="term" value="F:DNA-directed DNA polymerase activity"/>
    <property type="evidence" value="ECO:0007669"/>
    <property type="project" value="UniProtKB-KW"/>
</dbReference>
<reference evidence="11" key="1">
    <citation type="submission" date="2019-10" db="EMBL/GenBank/DDBJ databases">
        <title>Conservation and host-specific expression of non-tandemly repeated heterogenous ribosome RNA gene in arbuscular mycorrhizal fungi.</title>
        <authorList>
            <person name="Maeda T."/>
            <person name="Kobayashi Y."/>
            <person name="Nakagawa T."/>
            <person name="Ezawa T."/>
            <person name="Yamaguchi K."/>
            <person name="Bino T."/>
            <person name="Nishimoto Y."/>
            <person name="Shigenobu S."/>
            <person name="Kawaguchi M."/>
        </authorList>
    </citation>
    <scope>NUCLEOTIDE SEQUENCE</scope>
    <source>
        <strain evidence="11">HR1</strain>
    </source>
</reference>
<dbReference type="EMBL" id="BLAL01000285">
    <property type="protein sequence ID" value="GET00298.1"/>
    <property type="molecule type" value="Genomic_DNA"/>
</dbReference>
<evidence type="ECO:0000313" key="11">
    <source>
        <dbReference type="EMBL" id="GET00298.1"/>
    </source>
</evidence>
<dbReference type="EC" id="2.7.7.7" evidence="2"/>
<evidence type="ECO:0000256" key="5">
    <source>
        <dbReference type="ARBA" id="ARBA00022932"/>
    </source>
</evidence>
<evidence type="ECO:0000313" key="12">
    <source>
        <dbReference type="Proteomes" id="UP000615446"/>
    </source>
</evidence>
<dbReference type="GO" id="GO:0000166">
    <property type="term" value="F:nucleotide binding"/>
    <property type="evidence" value="ECO:0007669"/>
    <property type="project" value="InterPro"/>
</dbReference>
<comment type="catalytic activity">
    <reaction evidence="7">
        <text>DNA(n) + a 2'-deoxyribonucleoside 5'-triphosphate = DNA(n+1) + diphosphate</text>
        <dbReference type="Rhea" id="RHEA:22508"/>
        <dbReference type="Rhea" id="RHEA-COMP:17339"/>
        <dbReference type="Rhea" id="RHEA-COMP:17340"/>
        <dbReference type="ChEBI" id="CHEBI:33019"/>
        <dbReference type="ChEBI" id="CHEBI:61560"/>
        <dbReference type="ChEBI" id="CHEBI:173112"/>
        <dbReference type="EC" id="2.7.7.7"/>
    </reaction>
</comment>
<comment type="caution">
    <text evidence="11">The sequence shown here is derived from an EMBL/GenBank/DDBJ whole genome shotgun (WGS) entry which is preliminary data.</text>
</comment>
<dbReference type="PANTHER" id="PTHR10322:SF23">
    <property type="entry name" value="DNA POLYMERASE DELTA CATALYTIC SUBUNIT"/>
    <property type="match status" value="1"/>
</dbReference>
<evidence type="ECO:0000256" key="2">
    <source>
        <dbReference type="ARBA" id="ARBA00012417"/>
    </source>
</evidence>
<dbReference type="Pfam" id="PF00136">
    <property type="entry name" value="DNA_pol_B"/>
    <property type="match status" value="1"/>
</dbReference>
<name>A0A8H3R2D6_9GLOM</name>
<dbReference type="InterPro" id="IPR006134">
    <property type="entry name" value="DNA-dir_DNA_pol_B_multi_dom"/>
</dbReference>
<dbReference type="InterPro" id="IPR012337">
    <property type="entry name" value="RNaseH-like_sf"/>
</dbReference>